<dbReference type="AlphaFoldDB" id="A0AAD7S1N8"/>
<reference evidence="2" key="1">
    <citation type="journal article" date="2023" name="Science">
        <title>Genome structures resolve the early diversification of teleost fishes.</title>
        <authorList>
            <person name="Parey E."/>
            <person name="Louis A."/>
            <person name="Montfort J."/>
            <person name="Bouchez O."/>
            <person name="Roques C."/>
            <person name="Iampietro C."/>
            <person name="Lluch J."/>
            <person name="Castinel A."/>
            <person name="Donnadieu C."/>
            <person name="Desvignes T."/>
            <person name="Floi Bucao C."/>
            <person name="Jouanno E."/>
            <person name="Wen M."/>
            <person name="Mejri S."/>
            <person name="Dirks R."/>
            <person name="Jansen H."/>
            <person name="Henkel C."/>
            <person name="Chen W.J."/>
            <person name="Zahm M."/>
            <person name="Cabau C."/>
            <person name="Klopp C."/>
            <person name="Thompson A.W."/>
            <person name="Robinson-Rechavi M."/>
            <person name="Braasch I."/>
            <person name="Lecointre G."/>
            <person name="Bobe J."/>
            <person name="Postlethwait J.H."/>
            <person name="Berthelot C."/>
            <person name="Roest Crollius H."/>
            <person name="Guiguen Y."/>
        </authorList>
    </citation>
    <scope>NUCLEOTIDE SEQUENCE</scope>
    <source>
        <strain evidence="2">NC1722</strain>
    </source>
</reference>
<dbReference type="Proteomes" id="UP001221898">
    <property type="component" value="Unassembled WGS sequence"/>
</dbReference>
<sequence>MMAQLTGEQRGTSYRRRLMCRWDVSDTAPRWRYVSIVSGDGADKDGGGRSGVANDVFWGILRRHGPPFLGPHTPWGTERSQNSRVVSHRQTPQSTSPVEVTHRCRRTTSTHPAPPDSNGHPRGRHHLAGAQNRTPKIFSPPSHTENPPESPMSSVPLELRHVKPASDGCNILKASTGEKSFTTSASALAE</sequence>
<protein>
    <submittedName>
        <fullName evidence="2">Uncharacterized protein</fullName>
    </submittedName>
</protein>
<proteinExistence type="predicted"/>
<organism evidence="2 3">
    <name type="scientific">Aldrovandia affinis</name>
    <dbReference type="NCBI Taxonomy" id="143900"/>
    <lineage>
        <taxon>Eukaryota</taxon>
        <taxon>Metazoa</taxon>
        <taxon>Chordata</taxon>
        <taxon>Craniata</taxon>
        <taxon>Vertebrata</taxon>
        <taxon>Euteleostomi</taxon>
        <taxon>Actinopterygii</taxon>
        <taxon>Neopterygii</taxon>
        <taxon>Teleostei</taxon>
        <taxon>Notacanthiformes</taxon>
        <taxon>Halosauridae</taxon>
        <taxon>Aldrovandia</taxon>
    </lineage>
</organism>
<keyword evidence="3" id="KW-1185">Reference proteome</keyword>
<feature type="region of interest" description="Disordered" evidence="1">
    <location>
        <begin position="69"/>
        <end position="190"/>
    </location>
</feature>
<feature type="compositionally biased region" description="Polar residues" evidence="1">
    <location>
        <begin position="177"/>
        <end position="190"/>
    </location>
</feature>
<gene>
    <name evidence="2" type="ORF">AAFF_G00047050</name>
</gene>
<name>A0AAD7S1N8_9TELE</name>
<accession>A0AAD7S1N8</accession>
<dbReference type="EMBL" id="JAINUG010000127">
    <property type="protein sequence ID" value="KAJ8394298.1"/>
    <property type="molecule type" value="Genomic_DNA"/>
</dbReference>
<evidence type="ECO:0000256" key="1">
    <source>
        <dbReference type="SAM" id="MobiDB-lite"/>
    </source>
</evidence>
<comment type="caution">
    <text evidence="2">The sequence shown here is derived from an EMBL/GenBank/DDBJ whole genome shotgun (WGS) entry which is preliminary data.</text>
</comment>
<feature type="compositionally biased region" description="Polar residues" evidence="1">
    <location>
        <begin position="78"/>
        <end position="98"/>
    </location>
</feature>
<feature type="compositionally biased region" description="Polar residues" evidence="1">
    <location>
        <begin position="141"/>
        <end position="153"/>
    </location>
</feature>
<evidence type="ECO:0000313" key="2">
    <source>
        <dbReference type="EMBL" id="KAJ8394298.1"/>
    </source>
</evidence>
<evidence type="ECO:0000313" key="3">
    <source>
        <dbReference type="Proteomes" id="UP001221898"/>
    </source>
</evidence>